<dbReference type="EMBL" id="JAHESF010000006">
    <property type="protein sequence ID" value="MBT1696850.1"/>
    <property type="molecule type" value="Genomic_DNA"/>
</dbReference>
<name>A0AAP2GNF3_9BACT</name>
<dbReference type="PANTHER" id="PTHR43162">
    <property type="match status" value="1"/>
</dbReference>
<dbReference type="Gene3D" id="3.90.25.10">
    <property type="entry name" value="UDP-galactose 4-epimerase, domain 1"/>
    <property type="match status" value="1"/>
</dbReference>
<dbReference type="Proteomes" id="UP001319200">
    <property type="component" value="Unassembled WGS sequence"/>
</dbReference>
<accession>A0AAP2GNF3</accession>
<feature type="domain" description="NAD(P)-binding" evidence="1">
    <location>
        <begin position="8"/>
        <end position="192"/>
    </location>
</feature>
<reference evidence="2 3" key="1">
    <citation type="submission" date="2021-05" db="EMBL/GenBank/DDBJ databases">
        <title>A Polyphasic approach of four new species of the genus Ohtaekwangia: Ohtaekwangia histidinii sp. nov., Ohtaekwangia cretensis sp. nov., Ohtaekwangia indiensis sp. nov., Ohtaekwangia reichenbachii sp. nov. from diverse environment.</title>
        <authorList>
            <person name="Octaviana S."/>
        </authorList>
    </citation>
    <scope>NUCLEOTIDE SEQUENCE [LARGE SCALE GENOMIC DNA]</scope>
    <source>
        <strain evidence="2 3">PWU4</strain>
    </source>
</reference>
<proteinExistence type="predicted"/>
<evidence type="ECO:0000259" key="1">
    <source>
        <dbReference type="Pfam" id="PF13460"/>
    </source>
</evidence>
<comment type="caution">
    <text evidence="2">The sequence shown here is derived from an EMBL/GenBank/DDBJ whole genome shotgun (WGS) entry which is preliminary data.</text>
</comment>
<dbReference type="InterPro" id="IPR016040">
    <property type="entry name" value="NAD(P)-bd_dom"/>
</dbReference>
<dbReference type="SUPFAM" id="SSF51735">
    <property type="entry name" value="NAD(P)-binding Rossmann-fold domains"/>
    <property type="match status" value="1"/>
</dbReference>
<dbReference type="Pfam" id="PF13460">
    <property type="entry name" value="NAD_binding_10"/>
    <property type="match status" value="1"/>
</dbReference>
<keyword evidence="3" id="KW-1185">Reference proteome</keyword>
<dbReference type="InterPro" id="IPR036291">
    <property type="entry name" value="NAD(P)-bd_dom_sf"/>
</dbReference>
<sequence>MKTYVITGSIGHISRPIVEGLIKAGKEVSVITSSSERVAEIEKLGAKAIVGNVQDSGFVRSAFKGADVVYTMIPPIWQTDNWRKSMNEVAKNYTDAIVANNIRYVVNLSSMGAHVGNGMGPVDGLYDFEQMLNKIERLNVRHLRPSYFYYNFLSQVGLIKQAGFMGANYGDENEKIFLVHTRDIAAAALEELLNLSFQGSSARYIFGDERSGKEVAQVLGKAIGKDLNWVVFTDQQQKEGLLQAGLSETHARNFTDMGRAIREGVMQADAREHKPAQAKTKLEDFASEFAQAYRQ</sequence>
<dbReference type="PANTHER" id="PTHR43162:SF1">
    <property type="entry name" value="PRESTALK A DIFFERENTIATION PROTEIN A"/>
    <property type="match status" value="1"/>
</dbReference>
<evidence type="ECO:0000313" key="3">
    <source>
        <dbReference type="Proteomes" id="UP001319200"/>
    </source>
</evidence>
<organism evidence="2 3">
    <name type="scientific">Chryseosolibacter histidini</name>
    <dbReference type="NCBI Taxonomy" id="2782349"/>
    <lineage>
        <taxon>Bacteria</taxon>
        <taxon>Pseudomonadati</taxon>
        <taxon>Bacteroidota</taxon>
        <taxon>Cytophagia</taxon>
        <taxon>Cytophagales</taxon>
        <taxon>Chryseotaleaceae</taxon>
        <taxon>Chryseosolibacter</taxon>
    </lineage>
</organism>
<dbReference type="AlphaFoldDB" id="A0AAP2GNF3"/>
<dbReference type="InterPro" id="IPR051604">
    <property type="entry name" value="Ergot_Alk_Oxidoreductase"/>
</dbReference>
<dbReference type="Gene3D" id="3.40.50.720">
    <property type="entry name" value="NAD(P)-binding Rossmann-like Domain"/>
    <property type="match status" value="1"/>
</dbReference>
<dbReference type="RefSeq" id="WP_254162350.1">
    <property type="nucleotide sequence ID" value="NZ_JAHESF010000006.1"/>
</dbReference>
<gene>
    <name evidence="2" type="ORF">KK083_08205</name>
</gene>
<protein>
    <submittedName>
        <fullName evidence="2">NAD(P)H-binding protein</fullName>
    </submittedName>
</protein>
<evidence type="ECO:0000313" key="2">
    <source>
        <dbReference type="EMBL" id="MBT1696850.1"/>
    </source>
</evidence>